<evidence type="ECO:0000256" key="4">
    <source>
        <dbReference type="ARBA" id="ARBA00035206"/>
    </source>
</evidence>
<dbReference type="InterPro" id="IPR014722">
    <property type="entry name" value="Rib_uL2_dom2"/>
</dbReference>
<accession>A0A517N310</accession>
<comment type="function">
    <text evidence="5">One of two assembly initiator proteins, it binds directly to the 5'-end of the 23S rRNA, where it nucleates assembly of the 50S subunit.</text>
</comment>
<dbReference type="EMBL" id="CP036263">
    <property type="protein sequence ID" value="QDT01514.1"/>
    <property type="molecule type" value="Genomic_DNA"/>
</dbReference>
<reference evidence="7 8" key="1">
    <citation type="submission" date="2019-02" db="EMBL/GenBank/DDBJ databases">
        <title>Deep-cultivation of Planctomycetes and their phenomic and genomic characterization uncovers novel biology.</title>
        <authorList>
            <person name="Wiegand S."/>
            <person name="Jogler M."/>
            <person name="Boedeker C."/>
            <person name="Pinto D."/>
            <person name="Vollmers J."/>
            <person name="Rivas-Marin E."/>
            <person name="Kohn T."/>
            <person name="Peeters S.H."/>
            <person name="Heuer A."/>
            <person name="Rast P."/>
            <person name="Oberbeckmann S."/>
            <person name="Bunk B."/>
            <person name="Jeske O."/>
            <person name="Meyerdierks A."/>
            <person name="Storesund J.E."/>
            <person name="Kallscheuer N."/>
            <person name="Luecker S."/>
            <person name="Lage O.M."/>
            <person name="Pohl T."/>
            <person name="Merkel B.J."/>
            <person name="Hornburger P."/>
            <person name="Mueller R.-W."/>
            <person name="Bruemmer F."/>
            <person name="Labrenz M."/>
            <person name="Spormann A.M."/>
            <person name="Op den Camp H."/>
            <person name="Overmann J."/>
            <person name="Amann R."/>
            <person name="Jetten M.S.M."/>
            <person name="Mascher T."/>
            <person name="Medema M.H."/>
            <person name="Devos D.P."/>
            <person name="Kaster A.-K."/>
            <person name="Ovreas L."/>
            <person name="Rohde M."/>
            <person name="Galperin M.Y."/>
            <person name="Jogler C."/>
        </authorList>
    </citation>
    <scope>NUCLEOTIDE SEQUENCE [LARGE SCALE GENOMIC DNA]</scope>
    <source>
        <strain evidence="7 8">HG15A2</strain>
    </source>
</reference>
<dbReference type="InterPro" id="IPR003256">
    <property type="entry name" value="Ribosomal_uL24"/>
</dbReference>
<dbReference type="GO" id="GO:0006412">
    <property type="term" value="P:translation"/>
    <property type="evidence" value="ECO:0007669"/>
    <property type="project" value="UniProtKB-UniRule"/>
</dbReference>
<dbReference type="Pfam" id="PF17136">
    <property type="entry name" value="ribosomal_L24"/>
    <property type="match status" value="1"/>
</dbReference>
<dbReference type="RefSeq" id="WP_145063706.1">
    <property type="nucleotide sequence ID" value="NZ_CP036263.1"/>
</dbReference>
<dbReference type="HAMAP" id="MF_01326_B">
    <property type="entry name" value="Ribosomal_uL24_B"/>
    <property type="match status" value="1"/>
</dbReference>
<evidence type="ECO:0000256" key="5">
    <source>
        <dbReference type="HAMAP-Rule" id="MF_01326"/>
    </source>
</evidence>
<dbReference type="PANTHER" id="PTHR12903">
    <property type="entry name" value="MITOCHONDRIAL RIBOSOMAL PROTEIN L24"/>
    <property type="match status" value="1"/>
</dbReference>
<name>A0A517N310_9BACT</name>
<dbReference type="SUPFAM" id="SSF50104">
    <property type="entry name" value="Translation proteins SH3-like domain"/>
    <property type="match status" value="1"/>
</dbReference>
<organism evidence="7 8">
    <name type="scientific">Adhaeretor mobilis</name>
    <dbReference type="NCBI Taxonomy" id="1930276"/>
    <lineage>
        <taxon>Bacteria</taxon>
        <taxon>Pseudomonadati</taxon>
        <taxon>Planctomycetota</taxon>
        <taxon>Planctomycetia</taxon>
        <taxon>Pirellulales</taxon>
        <taxon>Lacipirellulaceae</taxon>
        <taxon>Adhaeretor</taxon>
    </lineage>
</organism>
<keyword evidence="8" id="KW-1185">Reference proteome</keyword>
<dbReference type="Proteomes" id="UP000319852">
    <property type="component" value="Chromosome"/>
</dbReference>
<dbReference type="NCBIfam" id="TIGR01079">
    <property type="entry name" value="rplX_bact"/>
    <property type="match status" value="1"/>
</dbReference>
<sequence>MLIRTGDTVQVITGADRGTQSRVIQVDRETGKALVENVARVYKHVRRSQKHPQGGRLSKEMPIQLSNLAYVCESCGKKTRLGARYTDDGAKERFCKSCDASAGDIAPAKAKYAKK</sequence>
<evidence type="ECO:0000313" key="8">
    <source>
        <dbReference type="Proteomes" id="UP000319852"/>
    </source>
</evidence>
<dbReference type="GO" id="GO:1990904">
    <property type="term" value="C:ribonucleoprotein complex"/>
    <property type="evidence" value="ECO:0007669"/>
    <property type="project" value="UniProtKB-KW"/>
</dbReference>
<dbReference type="GO" id="GO:0019843">
    <property type="term" value="F:rRNA binding"/>
    <property type="evidence" value="ECO:0007669"/>
    <property type="project" value="UniProtKB-UniRule"/>
</dbReference>
<dbReference type="OrthoDB" id="9807419at2"/>
<keyword evidence="2 5" id="KW-0689">Ribosomal protein</keyword>
<comment type="function">
    <text evidence="5">One of the proteins that surrounds the polypeptide exit tunnel on the outside of the subunit.</text>
</comment>
<evidence type="ECO:0000256" key="2">
    <source>
        <dbReference type="ARBA" id="ARBA00022980"/>
    </source>
</evidence>
<proteinExistence type="inferred from homology"/>
<evidence type="ECO:0000259" key="6">
    <source>
        <dbReference type="Pfam" id="PF17136"/>
    </source>
</evidence>
<keyword evidence="5" id="KW-0699">rRNA-binding</keyword>
<dbReference type="GO" id="GO:0003735">
    <property type="term" value="F:structural constituent of ribosome"/>
    <property type="evidence" value="ECO:0007669"/>
    <property type="project" value="InterPro"/>
</dbReference>
<dbReference type="Gene3D" id="2.30.30.30">
    <property type="match status" value="1"/>
</dbReference>
<dbReference type="InterPro" id="IPR057264">
    <property type="entry name" value="Ribosomal_uL24_C"/>
</dbReference>
<gene>
    <name evidence="5 7" type="primary">rplX</name>
    <name evidence="7" type="ORF">HG15A2_48560</name>
</gene>
<evidence type="ECO:0000313" key="7">
    <source>
        <dbReference type="EMBL" id="QDT01514.1"/>
    </source>
</evidence>
<feature type="domain" description="Large ribosomal subunit protein uL24 C-terminal" evidence="6">
    <location>
        <begin position="38"/>
        <end position="100"/>
    </location>
</feature>
<keyword evidence="5" id="KW-0694">RNA-binding</keyword>
<comment type="subunit">
    <text evidence="5">Part of the 50S ribosomal subunit.</text>
</comment>
<dbReference type="CDD" id="cd06089">
    <property type="entry name" value="KOW_RPL26"/>
    <property type="match status" value="1"/>
</dbReference>
<keyword evidence="3 5" id="KW-0687">Ribonucleoprotein</keyword>
<dbReference type="InterPro" id="IPR041988">
    <property type="entry name" value="Ribosomal_uL24_KOW"/>
</dbReference>
<dbReference type="GO" id="GO:0005840">
    <property type="term" value="C:ribosome"/>
    <property type="evidence" value="ECO:0007669"/>
    <property type="project" value="UniProtKB-KW"/>
</dbReference>
<evidence type="ECO:0000256" key="1">
    <source>
        <dbReference type="ARBA" id="ARBA00010618"/>
    </source>
</evidence>
<protein>
    <recommendedName>
        <fullName evidence="4 5">Large ribosomal subunit protein uL24</fullName>
    </recommendedName>
</protein>
<dbReference type="KEGG" id="amob:HG15A2_48560"/>
<dbReference type="InterPro" id="IPR008991">
    <property type="entry name" value="Translation_prot_SH3-like_sf"/>
</dbReference>
<comment type="similarity">
    <text evidence="1 5">Belongs to the universal ribosomal protein uL24 family.</text>
</comment>
<dbReference type="AlphaFoldDB" id="A0A517N310"/>
<evidence type="ECO:0000256" key="3">
    <source>
        <dbReference type="ARBA" id="ARBA00023274"/>
    </source>
</evidence>